<reference evidence="5 6" key="1">
    <citation type="submission" date="2017-10" db="EMBL/GenBank/DDBJ databases">
        <title>Draft genome of Longibacter Salinarum.</title>
        <authorList>
            <person name="Goh K.M."/>
            <person name="Shamsir M.S."/>
            <person name="Lim S.W."/>
        </authorList>
    </citation>
    <scope>NUCLEOTIDE SEQUENCE [LARGE SCALE GENOMIC DNA]</scope>
    <source>
        <strain evidence="5 6">KCTC 52045</strain>
    </source>
</reference>
<organism evidence="5 6">
    <name type="scientific">Longibacter salinarum</name>
    <dbReference type="NCBI Taxonomy" id="1850348"/>
    <lineage>
        <taxon>Bacteria</taxon>
        <taxon>Pseudomonadati</taxon>
        <taxon>Rhodothermota</taxon>
        <taxon>Rhodothermia</taxon>
        <taxon>Rhodothermales</taxon>
        <taxon>Salisaetaceae</taxon>
        <taxon>Longibacter</taxon>
    </lineage>
</organism>
<feature type="domain" description="RCK N-terminal" evidence="3">
    <location>
        <begin position="131"/>
        <end position="247"/>
    </location>
</feature>
<proteinExistence type="predicted"/>
<evidence type="ECO:0000256" key="2">
    <source>
        <dbReference type="SAM" id="Phobius"/>
    </source>
</evidence>
<name>A0A2A8CU11_9BACT</name>
<feature type="domain" description="RCK C-terminal" evidence="4">
    <location>
        <begin position="264"/>
        <end position="348"/>
    </location>
</feature>
<dbReference type="PROSITE" id="PS51202">
    <property type="entry name" value="RCK_C"/>
    <property type="match status" value="2"/>
</dbReference>
<dbReference type="Gene3D" id="1.10.287.70">
    <property type="match status" value="1"/>
</dbReference>
<keyword evidence="2" id="KW-0812">Transmembrane</keyword>
<feature type="transmembrane region" description="Helical" evidence="2">
    <location>
        <begin position="21"/>
        <end position="48"/>
    </location>
</feature>
<dbReference type="RefSeq" id="WP_098078605.1">
    <property type="nucleotide sequence ID" value="NZ_PDEQ01000010.1"/>
</dbReference>
<dbReference type="GO" id="GO:0005886">
    <property type="term" value="C:plasma membrane"/>
    <property type="evidence" value="ECO:0007669"/>
    <property type="project" value="UniProtKB-SubCell"/>
</dbReference>
<evidence type="ECO:0000313" key="5">
    <source>
        <dbReference type="EMBL" id="PEN11358.1"/>
    </source>
</evidence>
<dbReference type="SUPFAM" id="SSF51735">
    <property type="entry name" value="NAD(P)-binding Rossmann-fold domains"/>
    <property type="match status" value="2"/>
</dbReference>
<dbReference type="InterPro" id="IPR036721">
    <property type="entry name" value="RCK_C_sf"/>
</dbReference>
<comment type="caution">
    <text evidence="5">The sequence shown here is derived from an EMBL/GenBank/DDBJ whole genome shotgun (WGS) entry which is preliminary data.</text>
</comment>
<dbReference type="Pfam" id="PF02080">
    <property type="entry name" value="TrkA_C"/>
    <property type="match status" value="2"/>
</dbReference>
<evidence type="ECO:0000259" key="3">
    <source>
        <dbReference type="PROSITE" id="PS51201"/>
    </source>
</evidence>
<protein>
    <submittedName>
        <fullName evidence="5">Potassium transporter TrkA</fullName>
    </submittedName>
</protein>
<feature type="domain" description="RCK N-terminal" evidence="3">
    <location>
        <begin position="353"/>
        <end position="469"/>
    </location>
</feature>
<dbReference type="Gene3D" id="3.30.70.1450">
    <property type="entry name" value="Regulator of K+ conductance, C-terminal domain"/>
    <property type="match status" value="2"/>
</dbReference>
<keyword evidence="2" id="KW-0472">Membrane</keyword>
<dbReference type="Gene3D" id="3.40.50.720">
    <property type="entry name" value="NAD(P)-binding Rossmann-like Domain"/>
    <property type="match status" value="2"/>
</dbReference>
<dbReference type="SUPFAM" id="SSF81324">
    <property type="entry name" value="Voltage-gated potassium channels"/>
    <property type="match status" value="1"/>
</dbReference>
<dbReference type="InterPro" id="IPR036291">
    <property type="entry name" value="NAD(P)-bd_dom_sf"/>
</dbReference>
<dbReference type="PANTHER" id="PTHR43833:SF13">
    <property type="entry name" value="POTASSIUM CHANNEL PROTEIN 2-RELATED"/>
    <property type="match status" value="1"/>
</dbReference>
<dbReference type="Proteomes" id="UP000220102">
    <property type="component" value="Unassembled WGS sequence"/>
</dbReference>
<dbReference type="Pfam" id="PF07885">
    <property type="entry name" value="Ion_trans_2"/>
    <property type="match status" value="1"/>
</dbReference>
<accession>A0A2A8CU11</accession>
<dbReference type="InterPro" id="IPR006037">
    <property type="entry name" value="RCK_C"/>
</dbReference>
<dbReference type="InterPro" id="IPR050721">
    <property type="entry name" value="Trk_Ktr_HKT_K-transport"/>
</dbReference>
<feature type="transmembrane region" description="Helical" evidence="2">
    <location>
        <begin position="84"/>
        <end position="110"/>
    </location>
</feature>
<dbReference type="AlphaFoldDB" id="A0A2A8CU11"/>
<feature type="domain" description="RCK C-terminal" evidence="4">
    <location>
        <begin position="483"/>
        <end position="566"/>
    </location>
</feature>
<dbReference type="Pfam" id="PF02254">
    <property type="entry name" value="TrkA_N"/>
    <property type="match status" value="2"/>
</dbReference>
<dbReference type="GO" id="GO:0008324">
    <property type="term" value="F:monoatomic cation transmembrane transporter activity"/>
    <property type="evidence" value="ECO:0007669"/>
    <property type="project" value="InterPro"/>
</dbReference>
<keyword evidence="6" id="KW-1185">Reference proteome</keyword>
<dbReference type="InterPro" id="IPR003148">
    <property type="entry name" value="RCK_N"/>
</dbReference>
<dbReference type="OrthoDB" id="9781411at2"/>
<evidence type="ECO:0000256" key="1">
    <source>
        <dbReference type="ARBA" id="ARBA00004651"/>
    </source>
</evidence>
<gene>
    <name evidence="5" type="ORF">CRI94_16150</name>
</gene>
<keyword evidence="2" id="KW-1133">Transmembrane helix</keyword>
<dbReference type="PRINTS" id="PR00169">
    <property type="entry name" value="KCHANNEL"/>
</dbReference>
<dbReference type="SUPFAM" id="SSF116726">
    <property type="entry name" value="TrkA C-terminal domain-like"/>
    <property type="match status" value="2"/>
</dbReference>
<comment type="subcellular location">
    <subcellularLocation>
        <location evidence="1">Cell membrane</location>
        <topology evidence="1">Multi-pass membrane protein</topology>
    </subcellularLocation>
</comment>
<sequence length="566" mass="62813">MKTLSTQLSYFLQNKEIRQNLPILLKYVGFLVVVIVVFTVLFHFIMLYAEGEEHSWITGLYWTLTVMSTLGFGDITFQSDIGRLFSVIVLITGIVMLLIVLPFAFIRFFYAPWLEAQVRSRAPRELPPGTEGHVLLVARDAIAPGLIKRLERSNIDYALVEPDPSVASAWFTEGLSVVVGEIDDQETYRRLRADQARLVVANRDDIVNTNVTLTVREAAPHVPIAAVADNEDAIDILELSGATHVLPLKRWLGEQLANRINTQHAGLHVIGEYEDLKIAELPVHRTPLAGKTIRETQLREKTGVSIIGVWKRGRMEAARPDTLLTDQCVPVVMGSAERLEDLDMMLLIYDVNPNPVLLIGGGMVGSAAARALTDKDVPVHLVERDRRRCRMLRGTCTKVFHGDASDYHLLHEAGIDRAPSVLLTTNDDAVNVYLTSYCRRLNPELRIVSRITHERNLDAIHRAGADFVLSYSTLGVDAVISIVNGRELVVLGEGVDLFSRELPRTLHGTTLGESGIGAKTALNVVAVKHNGQVMTDLSPDLHLKEGDTLVMVGSDEQMDAFVDRYE</sequence>
<dbReference type="InterPro" id="IPR013099">
    <property type="entry name" value="K_chnl_dom"/>
</dbReference>
<dbReference type="EMBL" id="PDEQ01000010">
    <property type="protein sequence ID" value="PEN11358.1"/>
    <property type="molecule type" value="Genomic_DNA"/>
</dbReference>
<evidence type="ECO:0000259" key="4">
    <source>
        <dbReference type="PROSITE" id="PS51202"/>
    </source>
</evidence>
<dbReference type="PROSITE" id="PS51201">
    <property type="entry name" value="RCK_N"/>
    <property type="match status" value="2"/>
</dbReference>
<dbReference type="PANTHER" id="PTHR43833">
    <property type="entry name" value="POTASSIUM CHANNEL PROTEIN 2-RELATED-RELATED"/>
    <property type="match status" value="1"/>
</dbReference>
<feature type="transmembrane region" description="Helical" evidence="2">
    <location>
        <begin position="60"/>
        <end position="77"/>
    </location>
</feature>
<evidence type="ECO:0000313" key="6">
    <source>
        <dbReference type="Proteomes" id="UP000220102"/>
    </source>
</evidence>
<dbReference type="GO" id="GO:0006813">
    <property type="term" value="P:potassium ion transport"/>
    <property type="evidence" value="ECO:0007669"/>
    <property type="project" value="InterPro"/>
</dbReference>